<proteinExistence type="predicted"/>
<organism evidence="1 2">
    <name type="scientific">Ligilactobacillus pobuzihii</name>
    <dbReference type="NCBI Taxonomy" id="449659"/>
    <lineage>
        <taxon>Bacteria</taxon>
        <taxon>Bacillati</taxon>
        <taxon>Bacillota</taxon>
        <taxon>Bacilli</taxon>
        <taxon>Lactobacillales</taxon>
        <taxon>Lactobacillaceae</taxon>
        <taxon>Ligilactobacillus</taxon>
    </lineage>
</organism>
<dbReference type="RefSeq" id="WP_017867144.1">
    <property type="nucleotide sequence ID" value="NZ_BJYB01000013.1"/>
</dbReference>
<name>A0A0R2LBI9_9LACO</name>
<reference evidence="1 2" key="1">
    <citation type="journal article" date="2015" name="Genome Announc.">
        <title>Expanding the biotechnology potential of lactobacilli through comparative genomics of 213 strains and associated genera.</title>
        <authorList>
            <person name="Sun Z."/>
            <person name="Harris H.M."/>
            <person name="McCann A."/>
            <person name="Guo C."/>
            <person name="Argimon S."/>
            <person name="Zhang W."/>
            <person name="Yang X."/>
            <person name="Jeffery I.B."/>
            <person name="Cooney J.C."/>
            <person name="Kagawa T.F."/>
            <person name="Liu W."/>
            <person name="Song Y."/>
            <person name="Salvetti E."/>
            <person name="Wrobel A."/>
            <person name="Rasinkangas P."/>
            <person name="Parkhill J."/>
            <person name="Rea M.C."/>
            <person name="O'Sullivan O."/>
            <person name="Ritari J."/>
            <person name="Douillard F.P."/>
            <person name="Paul Ross R."/>
            <person name="Yang R."/>
            <person name="Briner A.E."/>
            <person name="Felis G.E."/>
            <person name="de Vos W.M."/>
            <person name="Barrangou R."/>
            <person name="Klaenhammer T.R."/>
            <person name="Caufield P.W."/>
            <person name="Cui Y."/>
            <person name="Zhang H."/>
            <person name="O'Toole P.W."/>
        </authorList>
    </citation>
    <scope>NUCLEOTIDE SEQUENCE [LARGE SCALE GENOMIC DNA]</scope>
    <source>
        <strain evidence="1 2">NBRC 103219</strain>
    </source>
</reference>
<dbReference type="Proteomes" id="UP000051886">
    <property type="component" value="Unassembled WGS sequence"/>
</dbReference>
<comment type="caution">
    <text evidence="1">The sequence shown here is derived from an EMBL/GenBank/DDBJ whole genome shotgun (WGS) entry which is preliminary data.</text>
</comment>
<dbReference type="InterPro" id="IPR029058">
    <property type="entry name" value="AB_hydrolase_fold"/>
</dbReference>
<dbReference type="Gene3D" id="3.40.50.1820">
    <property type="entry name" value="alpha/beta hydrolase"/>
    <property type="match status" value="1"/>
</dbReference>
<dbReference type="STRING" id="449659.IV66_GL001664"/>
<protein>
    <submittedName>
        <fullName evidence="1">Uncharacterized protein</fullName>
    </submittedName>
</protein>
<keyword evidence="2" id="KW-1185">Reference proteome</keyword>
<evidence type="ECO:0000313" key="2">
    <source>
        <dbReference type="Proteomes" id="UP000051886"/>
    </source>
</evidence>
<dbReference type="PATRIC" id="fig|449659.4.peg.1697"/>
<dbReference type="AlphaFoldDB" id="A0A0R2LBI9"/>
<dbReference type="NCBIfam" id="NF033892">
    <property type="entry name" value="XcbB_CpsF_sero"/>
    <property type="match status" value="1"/>
</dbReference>
<sequence>MKILTMGSPASTYIFKQEVNEIYNGNYNVQTVKEFYTLGHLLSRYKDVKKFAEIFKKNEKLYEFLSWNFEDNFWAKLGDFQPELLVLDLFPEIYFGSLKLKDGTMVTRNFRLMNSVPDDATIFNTKSSDYIETVAQQVECFEKRVHEISPNTKLIINGAKFPIHMSKDGAIKTKYYRSVYKFSVNKINGYNRHWEELDKVLREKGFHVLEFNQKNSAAEVNFPTGEQWYYFYNQSYYTDVQSQIEVLAQSYNLGPTILFLDEDSQMNIEEINQEIVFLNVPGSEENLKVFQKNKKAKKIALKLSAHDYILHGNMGTFYRFVKRTELDTNYPKYKDVHYRVIPPKEDKKYWSNRLLVRMLSFTAHNKTSMLGRNFQRDFKTLKDSVVKNTYILEIGDINLINGSYYTNTKNFPDYEEQVQELIRFISEKYNVKKDEIVLYGASRGGTGAFIHAALGNYKFVAADPVINDMPWYKDSDIHFIEGVREVDLTEKVRSSLENYKRASSDGVILSSSNVGVTFSSHLRLPLEKVTLLDLSMNLYKHPGFNGKTVSIQLSVINRLLMEDNVNVIDSNADLPVGGVVLEIKHLAKNAISFDKIENFRIRLDDIKSSSELEYEKAMKNIYNEYKHIRTDDFFEYYTTL</sequence>
<dbReference type="OrthoDB" id="2359060at2"/>
<dbReference type="InterPro" id="IPR046237">
    <property type="entry name" value="DUF6270"/>
</dbReference>
<gene>
    <name evidence="1" type="ORF">IV66_GL001664</name>
</gene>
<dbReference type="EMBL" id="JQCN01000034">
    <property type="protein sequence ID" value="KRN99176.1"/>
    <property type="molecule type" value="Genomic_DNA"/>
</dbReference>
<dbReference type="Pfam" id="PF19786">
    <property type="entry name" value="DUF6270"/>
    <property type="match status" value="1"/>
</dbReference>
<dbReference type="SUPFAM" id="SSF53474">
    <property type="entry name" value="alpha/beta-Hydrolases"/>
    <property type="match status" value="1"/>
</dbReference>
<accession>A0A0R2LBI9</accession>
<evidence type="ECO:0000313" key="1">
    <source>
        <dbReference type="EMBL" id="KRN99176.1"/>
    </source>
</evidence>